<name>D2R3J8_PIRSD</name>
<keyword evidence="1" id="KW-1133">Transmembrane helix</keyword>
<feature type="transmembrane region" description="Helical" evidence="1">
    <location>
        <begin position="183"/>
        <end position="204"/>
    </location>
</feature>
<evidence type="ECO:0000256" key="1">
    <source>
        <dbReference type="SAM" id="Phobius"/>
    </source>
</evidence>
<sequence length="261" mass="28572">MYSEPLDAIPLWGIFLLTAAILAIAVELGHRFGLWRRAHLSAENDQPVGAMVGSVLGLVALVLGFTFSLAASRFDDRRQAVHAEATAIHTTYLRANFLPAQIQVDVKKLLREYVTIRLEAVRNHLAGHEIERSEAIQRELWRHATEAIELAPSSESTALFVDSLNSVIELHAKRIMVGIRSRIPAVIWIGVIGLAWIGMASLGYQSGISSTARSPAIIALVIAFSIVLNLITDLDRGQEGLLRVSQQSLIDVERSITATTP</sequence>
<dbReference type="Pfam" id="PF14023">
    <property type="entry name" value="Bestrophin-like"/>
    <property type="match status" value="1"/>
</dbReference>
<reference evidence="2 3" key="1">
    <citation type="journal article" date="2009" name="Stand. Genomic Sci.">
        <title>Complete genome sequence of Pirellula staleyi type strain (ATCC 27377).</title>
        <authorList>
            <person name="Clum A."/>
            <person name="Tindall B.J."/>
            <person name="Sikorski J."/>
            <person name="Ivanova N."/>
            <person name="Mavrommatis K."/>
            <person name="Lucas S."/>
            <person name="Glavina del Rio T."/>
            <person name="Nolan M."/>
            <person name="Chen F."/>
            <person name="Tice H."/>
            <person name="Pitluck S."/>
            <person name="Cheng J.F."/>
            <person name="Chertkov O."/>
            <person name="Brettin T."/>
            <person name="Han C."/>
            <person name="Detter J.C."/>
            <person name="Kuske C."/>
            <person name="Bruce D."/>
            <person name="Goodwin L."/>
            <person name="Ovchinikova G."/>
            <person name="Pati A."/>
            <person name="Mikhailova N."/>
            <person name="Chen A."/>
            <person name="Palaniappan K."/>
            <person name="Land M."/>
            <person name="Hauser L."/>
            <person name="Chang Y.J."/>
            <person name="Jeffries C.D."/>
            <person name="Chain P."/>
            <person name="Rohde M."/>
            <person name="Goker M."/>
            <person name="Bristow J."/>
            <person name="Eisen J.A."/>
            <person name="Markowitz V."/>
            <person name="Hugenholtz P."/>
            <person name="Kyrpides N.C."/>
            <person name="Klenk H.P."/>
            <person name="Lapidus A."/>
        </authorList>
    </citation>
    <scope>NUCLEOTIDE SEQUENCE [LARGE SCALE GENOMIC DNA]</scope>
    <source>
        <strain evidence="3">ATCC 27377 / DSM 6068 / ICPB 4128</strain>
    </source>
</reference>
<keyword evidence="1" id="KW-0472">Membrane</keyword>
<dbReference type="Proteomes" id="UP000001887">
    <property type="component" value="Chromosome"/>
</dbReference>
<evidence type="ECO:0000313" key="2">
    <source>
        <dbReference type="EMBL" id="ADB16952.1"/>
    </source>
</evidence>
<dbReference type="OrthoDB" id="272864at2"/>
<dbReference type="EMBL" id="CP001848">
    <property type="protein sequence ID" value="ADB16952.1"/>
    <property type="molecule type" value="Genomic_DNA"/>
</dbReference>
<feature type="transmembrane region" description="Helical" evidence="1">
    <location>
        <begin position="216"/>
        <end position="234"/>
    </location>
</feature>
<protein>
    <recommendedName>
        <fullName evidence="4">DUF4239 domain-containing protein</fullName>
    </recommendedName>
</protein>
<accession>D2R3J8</accession>
<dbReference type="KEGG" id="psl:Psta_2282"/>
<keyword evidence="1" id="KW-0812">Transmembrane</keyword>
<proteinExistence type="predicted"/>
<dbReference type="STRING" id="530564.Psta_2282"/>
<feature type="transmembrane region" description="Helical" evidence="1">
    <location>
        <begin position="48"/>
        <end position="70"/>
    </location>
</feature>
<dbReference type="HOGENOM" id="CLU_086345_0_0_0"/>
<gene>
    <name evidence="2" type="ordered locus">Psta_2282</name>
</gene>
<evidence type="ECO:0000313" key="3">
    <source>
        <dbReference type="Proteomes" id="UP000001887"/>
    </source>
</evidence>
<evidence type="ECO:0008006" key="4">
    <source>
        <dbReference type="Google" id="ProtNLM"/>
    </source>
</evidence>
<keyword evidence="3" id="KW-1185">Reference proteome</keyword>
<dbReference type="eggNOG" id="ENOG502Z8P1">
    <property type="taxonomic scope" value="Bacteria"/>
</dbReference>
<feature type="transmembrane region" description="Helical" evidence="1">
    <location>
        <begin position="9"/>
        <end position="28"/>
    </location>
</feature>
<organism evidence="2 3">
    <name type="scientific">Pirellula staleyi (strain ATCC 27377 / DSM 6068 / ICPB 4128)</name>
    <name type="common">Pirella staleyi</name>
    <dbReference type="NCBI Taxonomy" id="530564"/>
    <lineage>
        <taxon>Bacteria</taxon>
        <taxon>Pseudomonadati</taxon>
        <taxon>Planctomycetota</taxon>
        <taxon>Planctomycetia</taxon>
        <taxon>Pirellulales</taxon>
        <taxon>Pirellulaceae</taxon>
        <taxon>Pirellula</taxon>
    </lineage>
</organism>
<dbReference type="InterPro" id="IPR025333">
    <property type="entry name" value="DUF4239"/>
</dbReference>
<dbReference type="AlphaFoldDB" id="D2R3J8"/>